<dbReference type="GO" id="GO:0032259">
    <property type="term" value="P:methylation"/>
    <property type="evidence" value="ECO:0007669"/>
    <property type="project" value="UniProtKB-KW"/>
</dbReference>
<dbReference type="InterPro" id="IPR014032">
    <property type="entry name" value="Peptidase_A24A_bac"/>
</dbReference>
<feature type="transmembrane region" description="Helical" evidence="10">
    <location>
        <begin position="262"/>
        <end position="284"/>
    </location>
</feature>
<feature type="transmembrane region" description="Helical" evidence="10">
    <location>
        <begin position="187"/>
        <end position="207"/>
    </location>
</feature>
<organism evidence="13 14">
    <name type="scientific">Aquimonas voraii</name>
    <dbReference type="NCBI Taxonomy" id="265719"/>
    <lineage>
        <taxon>Bacteria</taxon>
        <taxon>Pseudomonadati</taxon>
        <taxon>Pseudomonadota</taxon>
        <taxon>Gammaproteobacteria</taxon>
        <taxon>Lysobacterales</taxon>
        <taxon>Lysobacteraceae</taxon>
        <taxon>Aquimonas</taxon>
    </lineage>
</organism>
<dbReference type="InterPro" id="IPR050882">
    <property type="entry name" value="Prepilin_peptidase/N-MTase"/>
</dbReference>
<evidence type="ECO:0000256" key="6">
    <source>
        <dbReference type="ARBA" id="ARBA00022989"/>
    </source>
</evidence>
<dbReference type="PRINTS" id="PR00864">
    <property type="entry name" value="PREPILNPTASE"/>
</dbReference>
<keyword evidence="5 9" id="KW-0812">Transmembrane</keyword>
<keyword evidence="9" id="KW-0511">Multifunctional enzyme</keyword>
<dbReference type="EC" id="3.4.23.43" evidence="9"/>
<dbReference type="STRING" id="265719.SAMN04488509_11527"/>
<keyword evidence="3" id="KW-1003">Cell membrane</keyword>
<protein>
    <recommendedName>
        <fullName evidence="9">Prepilin leader peptidase/N-methyltransferase</fullName>
        <ecNumber evidence="9">2.1.1.-</ecNumber>
        <ecNumber evidence="9">3.4.23.43</ecNumber>
    </recommendedName>
</protein>
<dbReference type="GO" id="GO:0005886">
    <property type="term" value="C:plasma membrane"/>
    <property type="evidence" value="ECO:0007669"/>
    <property type="project" value="UniProtKB-SubCell"/>
</dbReference>
<name>A0A1G6ZPH4_9GAMM</name>
<keyword evidence="6 10" id="KW-1133">Transmembrane helix</keyword>
<comment type="function">
    <text evidence="9">Plays an essential role in type IV pili and type II pseudopili formation by proteolytically removing the leader sequence from substrate proteins and subsequently monomethylating the alpha-amino group of the newly exposed N-terminal phenylalanine.</text>
</comment>
<dbReference type="EMBL" id="FNAG01000015">
    <property type="protein sequence ID" value="SDE04674.1"/>
    <property type="molecule type" value="Genomic_DNA"/>
</dbReference>
<dbReference type="PANTHER" id="PTHR30487">
    <property type="entry name" value="TYPE 4 PREPILIN-LIKE PROTEINS LEADER PEPTIDE-PROCESSING ENZYME"/>
    <property type="match status" value="1"/>
</dbReference>
<evidence type="ECO:0000256" key="1">
    <source>
        <dbReference type="ARBA" id="ARBA00004429"/>
    </source>
</evidence>
<sequence>MTDALHALQLTLALNPALTLLCAGVLGALVGSFLNVVILRLPRRLEWEWRRDAHELLERSFDEPAPPNFFHGRSACPSCGHSIRWFENLPVVSWVALRGRCRGCGTSISIQYPLVEAGTGLLFALVVHHFGPTPAAAAGLVLTAALVAASGIDLRDRLLPDSIVLPLLWLGLLLSVNGVFVHPAQAILGAAAGYLSLWSVFWLHHLLTGREGLGYGDFKLMAVAGAWFGPQAILPVVFLAACLISVLGLIHLRRTGQGAHTHLAFGPAIGAAIWVWMLFGASHLGPWARQMGLP</sequence>
<feature type="domain" description="Prepilin type IV endopeptidase peptidase" evidence="11">
    <location>
        <begin position="140"/>
        <end position="249"/>
    </location>
</feature>
<feature type="transmembrane region" description="Helical" evidence="10">
    <location>
        <begin position="158"/>
        <end position="180"/>
    </location>
</feature>
<evidence type="ECO:0000256" key="5">
    <source>
        <dbReference type="ARBA" id="ARBA00022692"/>
    </source>
</evidence>
<dbReference type="GO" id="GO:0008168">
    <property type="term" value="F:methyltransferase activity"/>
    <property type="evidence" value="ECO:0007669"/>
    <property type="project" value="UniProtKB-KW"/>
</dbReference>
<keyword evidence="4" id="KW-0997">Cell inner membrane</keyword>
<dbReference type="PANTHER" id="PTHR30487:SF0">
    <property type="entry name" value="PREPILIN LEADER PEPTIDASE_N-METHYLTRANSFERASE-RELATED"/>
    <property type="match status" value="1"/>
</dbReference>
<comment type="subcellular location">
    <subcellularLocation>
        <location evidence="1">Cell inner membrane</location>
        <topology evidence="1">Multi-pass membrane protein</topology>
    </subcellularLocation>
    <subcellularLocation>
        <location evidence="9">Cell membrane</location>
        <topology evidence="9">Multi-pass membrane protein</topology>
    </subcellularLocation>
</comment>
<dbReference type="Pfam" id="PF06750">
    <property type="entry name" value="A24_N_bact"/>
    <property type="match status" value="1"/>
</dbReference>
<keyword evidence="9" id="KW-0645">Protease</keyword>
<dbReference type="InterPro" id="IPR010627">
    <property type="entry name" value="Prepilin_pept_A24_N"/>
</dbReference>
<keyword evidence="7 10" id="KW-0472">Membrane</keyword>
<evidence type="ECO:0000256" key="8">
    <source>
        <dbReference type="RuleBase" id="RU003793"/>
    </source>
</evidence>
<evidence type="ECO:0000313" key="14">
    <source>
        <dbReference type="Proteomes" id="UP000199603"/>
    </source>
</evidence>
<evidence type="ECO:0000256" key="2">
    <source>
        <dbReference type="ARBA" id="ARBA00005801"/>
    </source>
</evidence>
<evidence type="ECO:0000259" key="12">
    <source>
        <dbReference type="Pfam" id="PF06750"/>
    </source>
</evidence>
<dbReference type="AlphaFoldDB" id="A0A1G6ZPH4"/>
<gene>
    <name evidence="13" type="ORF">SAMN04488509_11527</name>
</gene>
<evidence type="ECO:0000259" key="11">
    <source>
        <dbReference type="Pfam" id="PF01478"/>
    </source>
</evidence>
<evidence type="ECO:0000313" key="13">
    <source>
        <dbReference type="EMBL" id="SDE04674.1"/>
    </source>
</evidence>
<evidence type="ECO:0000256" key="10">
    <source>
        <dbReference type="SAM" id="Phobius"/>
    </source>
</evidence>
<dbReference type="Gene3D" id="1.20.120.1220">
    <property type="match status" value="1"/>
</dbReference>
<accession>A0A1G6ZPH4</accession>
<keyword evidence="9" id="KW-0808">Transferase</keyword>
<dbReference type="Proteomes" id="UP000199603">
    <property type="component" value="Unassembled WGS sequence"/>
</dbReference>
<dbReference type="InterPro" id="IPR000045">
    <property type="entry name" value="Prepilin_IV_endopep_pep"/>
</dbReference>
<dbReference type="GO" id="GO:0006465">
    <property type="term" value="P:signal peptide processing"/>
    <property type="evidence" value="ECO:0007669"/>
    <property type="project" value="TreeGrafter"/>
</dbReference>
<keyword evidence="14" id="KW-1185">Reference proteome</keyword>
<comment type="similarity">
    <text evidence="2 8">Belongs to the peptidase A24 family.</text>
</comment>
<feature type="transmembrane region" description="Helical" evidence="10">
    <location>
        <begin position="17"/>
        <end position="41"/>
    </location>
</feature>
<keyword evidence="9" id="KW-0378">Hydrolase</keyword>
<evidence type="ECO:0000256" key="7">
    <source>
        <dbReference type="ARBA" id="ARBA00023136"/>
    </source>
</evidence>
<dbReference type="GO" id="GO:0004190">
    <property type="term" value="F:aspartic-type endopeptidase activity"/>
    <property type="evidence" value="ECO:0007669"/>
    <property type="project" value="UniProtKB-EC"/>
</dbReference>
<comment type="catalytic activity">
    <reaction evidence="9">
        <text>Typically cleaves a -Gly-|-Phe- bond to release an N-terminal, basic peptide of 5-8 residues from type IV prepilin, and then N-methylates the new N-terminal amino group, the methyl donor being S-adenosyl-L-methionine.</text>
        <dbReference type="EC" id="3.4.23.43"/>
    </reaction>
</comment>
<dbReference type="Pfam" id="PF01478">
    <property type="entry name" value="Peptidase_A24"/>
    <property type="match status" value="1"/>
</dbReference>
<evidence type="ECO:0000256" key="9">
    <source>
        <dbReference type="RuleBase" id="RU003794"/>
    </source>
</evidence>
<dbReference type="EC" id="2.1.1.-" evidence="9"/>
<reference evidence="13 14" key="1">
    <citation type="submission" date="2016-10" db="EMBL/GenBank/DDBJ databases">
        <authorList>
            <person name="de Groot N.N."/>
        </authorList>
    </citation>
    <scope>NUCLEOTIDE SEQUENCE [LARGE SCALE GENOMIC DNA]</scope>
    <source>
        <strain evidence="13 14">DSM 16957</strain>
    </source>
</reference>
<proteinExistence type="inferred from homology"/>
<evidence type="ECO:0000256" key="4">
    <source>
        <dbReference type="ARBA" id="ARBA00022519"/>
    </source>
</evidence>
<evidence type="ECO:0000256" key="3">
    <source>
        <dbReference type="ARBA" id="ARBA00022475"/>
    </source>
</evidence>
<dbReference type="RefSeq" id="WP_425389024.1">
    <property type="nucleotide sequence ID" value="NZ_FNAG01000015.1"/>
</dbReference>
<keyword evidence="9" id="KW-0489">Methyltransferase</keyword>
<feature type="transmembrane region" description="Helical" evidence="10">
    <location>
        <begin position="227"/>
        <end position="250"/>
    </location>
</feature>
<feature type="domain" description="Prepilin peptidase A24 N-terminal" evidence="12">
    <location>
        <begin position="25"/>
        <end position="130"/>
    </location>
</feature>
<feature type="transmembrane region" description="Helical" evidence="10">
    <location>
        <begin position="135"/>
        <end position="152"/>
    </location>
</feature>